<protein>
    <recommendedName>
        <fullName evidence="3">4-alpha-glucanotransferase</fullName>
        <ecNumber evidence="3">2.4.1.25</ecNumber>
    </recommendedName>
    <alternativeName>
        <fullName evidence="7">Amylomaltase</fullName>
    </alternativeName>
    <alternativeName>
        <fullName evidence="8">Disproportionating enzyme</fullName>
    </alternativeName>
</protein>
<dbReference type="EMBL" id="VSSQ01022143">
    <property type="protein sequence ID" value="MPM68238.1"/>
    <property type="molecule type" value="Genomic_DNA"/>
</dbReference>
<evidence type="ECO:0000256" key="7">
    <source>
        <dbReference type="ARBA" id="ARBA00031423"/>
    </source>
</evidence>
<keyword evidence="4 9" id="KW-0328">Glycosyltransferase</keyword>
<dbReference type="InterPro" id="IPR017853">
    <property type="entry name" value="GH"/>
</dbReference>
<comment type="caution">
    <text evidence="9">The sequence shown here is derived from an EMBL/GenBank/DDBJ whole genome shotgun (WGS) entry which is preliminary data.</text>
</comment>
<name>A0A645BT32_9ZZZZ</name>
<evidence type="ECO:0000256" key="8">
    <source>
        <dbReference type="ARBA" id="ARBA00031501"/>
    </source>
</evidence>
<evidence type="ECO:0000256" key="5">
    <source>
        <dbReference type="ARBA" id="ARBA00022679"/>
    </source>
</evidence>
<dbReference type="SUPFAM" id="SSF51445">
    <property type="entry name" value="(Trans)glycosidases"/>
    <property type="match status" value="1"/>
</dbReference>
<dbReference type="InterPro" id="IPR003385">
    <property type="entry name" value="Glyco_hydro_77"/>
</dbReference>
<keyword evidence="5 9" id="KW-0808">Transferase</keyword>
<dbReference type="GO" id="GO:0004134">
    <property type="term" value="F:4-alpha-glucanotransferase activity"/>
    <property type="evidence" value="ECO:0007669"/>
    <property type="project" value="UniProtKB-EC"/>
</dbReference>
<comment type="similarity">
    <text evidence="2">Belongs to the disproportionating enzyme family.</text>
</comment>
<dbReference type="PANTHER" id="PTHR32438:SF5">
    <property type="entry name" value="4-ALPHA-GLUCANOTRANSFERASE DPE1, CHLOROPLASTIC_AMYLOPLASTIC"/>
    <property type="match status" value="1"/>
</dbReference>
<dbReference type="PANTHER" id="PTHR32438">
    <property type="entry name" value="4-ALPHA-GLUCANOTRANSFERASE DPE1, CHLOROPLASTIC/AMYLOPLASTIC"/>
    <property type="match status" value="1"/>
</dbReference>
<evidence type="ECO:0000256" key="6">
    <source>
        <dbReference type="ARBA" id="ARBA00023277"/>
    </source>
</evidence>
<evidence type="ECO:0000256" key="3">
    <source>
        <dbReference type="ARBA" id="ARBA00012560"/>
    </source>
</evidence>
<dbReference type="EC" id="2.4.1.25" evidence="3"/>
<accession>A0A645BT32</accession>
<reference evidence="9" key="1">
    <citation type="submission" date="2019-08" db="EMBL/GenBank/DDBJ databases">
        <authorList>
            <person name="Kucharzyk K."/>
            <person name="Murdoch R.W."/>
            <person name="Higgins S."/>
            <person name="Loffler F."/>
        </authorList>
    </citation>
    <scope>NUCLEOTIDE SEQUENCE</scope>
</reference>
<dbReference type="Pfam" id="PF02446">
    <property type="entry name" value="Glyco_hydro_77"/>
    <property type="match status" value="2"/>
</dbReference>
<evidence type="ECO:0000256" key="2">
    <source>
        <dbReference type="ARBA" id="ARBA00005684"/>
    </source>
</evidence>
<evidence type="ECO:0000313" key="9">
    <source>
        <dbReference type="EMBL" id="MPM68238.1"/>
    </source>
</evidence>
<dbReference type="AlphaFoldDB" id="A0A645BT32"/>
<comment type="catalytic activity">
    <reaction evidence="1">
        <text>Transfers a segment of a (1-&gt;4)-alpha-D-glucan to a new position in an acceptor, which may be glucose or a (1-&gt;4)-alpha-D-glucan.</text>
        <dbReference type="EC" id="2.4.1.25"/>
    </reaction>
</comment>
<sequence length="460" mass="51516">MLKARESGILLSVFSLPGDFGIGTLGAGARRFVDFLASAGQSYWQTLPLFPGGEGNSPYMSPSSFAGNPLFIDLEELTEHGLLTADELRGARADNPDRVNYESLAEGRLCLLRQAWERSKTSPVLAGCPELEEYAQFEAERNGDNPDFHRFLQEVFCRQWFALKRYANDRGVKLIGDLPFYVSPNSAETRYHPELFQLDPFGHPCRTAGVPPDAFSDSGQLWGNPLYNWEGCGDELFDWWTRRLTWAVRLFDTVRLDHFRGIHTYWSVPAGAKDASEGRWEKGPGMSLIRHLEQTVPGLSVIAEDLGDLDEEALRFVKGSGIPGMRVLVFAFDPSQESAYLPHNCPPDSVMYTGTHDTPTFVQWLFCAASPEEREYACEYLRLSAEEGFGWGAVRGAWASPSRLAIAPLQDVLGLGADARVNTPSTMSPMNWSWRVREDALNGDVASRLRSLTRTYRRLR</sequence>
<gene>
    <name evidence="9" type="primary">malQ_9</name>
    <name evidence="9" type="ORF">SDC9_115169</name>
</gene>
<keyword evidence="6" id="KW-0119">Carbohydrate metabolism</keyword>
<proteinExistence type="inferred from homology"/>
<dbReference type="Gene3D" id="3.20.20.80">
    <property type="entry name" value="Glycosidases"/>
    <property type="match status" value="1"/>
</dbReference>
<evidence type="ECO:0000256" key="1">
    <source>
        <dbReference type="ARBA" id="ARBA00000439"/>
    </source>
</evidence>
<organism evidence="9">
    <name type="scientific">bioreactor metagenome</name>
    <dbReference type="NCBI Taxonomy" id="1076179"/>
    <lineage>
        <taxon>unclassified sequences</taxon>
        <taxon>metagenomes</taxon>
        <taxon>ecological metagenomes</taxon>
    </lineage>
</organism>
<dbReference type="GO" id="GO:0005975">
    <property type="term" value="P:carbohydrate metabolic process"/>
    <property type="evidence" value="ECO:0007669"/>
    <property type="project" value="InterPro"/>
</dbReference>
<evidence type="ECO:0000256" key="4">
    <source>
        <dbReference type="ARBA" id="ARBA00022676"/>
    </source>
</evidence>